<protein>
    <recommendedName>
        <fullName evidence="2">Metallo-beta-lactamase domain-containing protein</fullName>
    </recommendedName>
</protein>
<gene>
    <name evidence="3" type="ORF">BWQ96_07477</name>
</gene>
<dbReference type="EMBL" id="NBIV01000150">
    <property type="protein sequence ID" value="PXF42770.1"/>
    <property type="molecule type" value="Genomic_DNA"/>
</dbReference>
<sequence>MMKSFPSLPLLFAVCILSLCVQLTSAEGMSAQASFSKRCEAAVQCIVSNPSNETCGVVPVAPSKQRFLNDTSFSLKLLREGVYLYTEIAYNTLVLKSGRHITLIDFPLAAGSAVTNDSGLLRAIPQVLNGTIPYRVDMVYSHAHFDHIGTSRLVFNFLRRQYPSAKILVWGTLETRKLIRDSKRQLSVKPNIIVGRRGRTLFMSPTLMVRLDIIGGHTQSDLRVYIPPSRAGGGIVMFVDVVFPGFAAPFNFAITQDLRQYIKSHQRVLRLRFDTFVPGHIGLGNRTDVVVSMEYAKSVLEAAKQAVASVTLQQQIDAGIGRVSDPNAAEFGNFFFPFVSVLRPLQIEACFRIVVEKWGCRLGGTDLVARGHCFTALQFLDIEL</sequence>
<dbReference type="SUPFAM" id="SSF56281">
    <property type="entry name" value="Metallo-hydrolase/oxidoreductase"/>
    <property type="match status" value="1"/>
</dbReference>
<evidence type="ECO:0000313" key="3">
    <source>
        <dbReference type="EMBL" id="PXF42770.1"/>
    </source>
</evidence>
<name>A0A2V3INR5_9FLOR</name>
<dbReference type="OrthoDB" id="5056at2759"/>
<reference evidence="3 4" key="1">
    <citation type="journal article" date="2018" name="Mol. Biol. Evol.">
        <title>Analysis of the draft genome of the red seaweed Gracilariopsis chorda provides insights into genome size evolution in Rhodophyta.</title>
        <authorList>
            <person name="Lee J."/>
            <person name="Yang E.C."/>
            <person name="Graf L."/>
            <person name="Yang J.H."/>
            <person name="Qiu H."/>
            <person name="Zel Zion U."/>
            <person name="Chan C.X."/>
            <person name="Stephens T.G."/>
            <person name="Weber A.P.M."/>
            <person name="Boo G.H."/>
            <person name="Boo S.M."/>
            <person name="Kim K.M."/>
            <person name="Shin Y."/>
            <person name="Jung M."/>
            <person name="Lee S.J."/>
            <person name="Yim H.S."/>
            <person name="Lee J.H."/>
            <person name="Bhattacharya D."/>
            <person name="Yoon H.S."/>
        </authorList>
    </citation>
    <scope>NUCLEOTIDE SEQUENCE [LARGE SCALE GENOMIC DNA]</scope>
    <source>
        <strain evidence="3 4">SKKU-2015</strain>
        <tissue evidence="3">Whole body</tissue>
    </source>
</reference>
<dbReference type="AlphaFoldDB" id="A0A2V3INR5"/>
<feature type="domain" description="Metallo-beta-lactamase" evidence="2">
    <location>
        <begin position="89"/>
        <end position="280"/>
    </location>
</feature>
<feature type="signal peptide" evidence="1">
    <location>
        <begin position="1"/>
        <end position="26"/>
    </location>
</feature>
<proteinExistence type="predicted"/>
<dbReference type="SMART" id="SM00849">
    <property type="entry name" value="Lactamase_B"/>
    <property type="match status" value="1"/>
</dbReference>
<keyword evidence="1" id="KW-0732">Signal</keyword>
<dbReference type="InterPro" id="IPR036866">
    <property type="entry name" value="RibonucZ/Hydroxyglut_hydro"/>
</dbReference>
<organism evidence="3 4">
    <name type="scientific">Gracilariopsis chorda</name>
    <dbReference type="NCBI Taxonomy" id="448386"/>
    <lineage>
        <taxon>Eukaryota</taxon>
        <taxon>Rhodophyta</taxon>
        <taxon>Florideophyceae</taxon>
        <taxon>Rhodymeniophycidae</taxon>
        <taxon>Gracilariales</taxon>
        <taxon>Gracilariaceae</taxon>
        <taxon>Gracilariopsis</taxon>
    </lineage>
</organism>
<accession>A0A2V3INR5</accession>
<evidence type="ECO:0000259" key="2">
    <source>
        <dbReference type="SMART" id="SM00849"/>
    </source>
</evidence>
<evidence type="ECO:0000313" key="4">
    <source>
        <dbReference type="Proteomes" id="UP000247409"/>
    </source>
</evidence>
<dbReference type="InterPro" id="IPR001279">
    <property type="entry name" value="Metallo-B-lactamas"/>
</dbReference>
<dbReference type="Gene3D" id="3.60.15.10">
    <property type="entry name" value="Ribonuclease Z/Hydroxyacylglutathione hydrolase-like"/>
    <property type="match status" value="1"/>
</dbReference>
<feature type="chain" id="PRO_5015859563" description="Metallo-beta-lactamase domain-containing protein" evidence="1">
    <location>
        <begin position="27"/>
        <end position="384"/>
    </location>
</feature>
<keyword evidence="4" id="KW-1185">Reference proteome</keyword>
<evidence type="ECO:0000256" key="1">
    <source>
        <dbReference type="SAM" id="SignalP"/>
    </source>
</evidence>
<dbReference type="Proteomes" id="UP000247409">
    <property type="component" value="Unassembled WGS sequence"/>
</dbReference>
<comment type="caution">
    <text evidence="3">The sequence shown here is derived from an EMBL/GenBank/DDBJ whole genome shotgun (WGS) entry which is preliminary data.</text>
</comment>